<dbReference type="InterPro" id="IPR034660">
    <property type="entry name" value="DinB/YfiT-like"/>
</dbReference>
<gene>
    <name evidence="4" type="ORF">D0817_13445</name>
</gene>
<dbReference type="GO" id="GO:0046872">
    <property type="term" value="F:metal ion binding"/>
    <property type="evidence" value="ECO:0007669"/>
    <property type="project" value="UniProtKB-KW"/>
</dbReference>
<proteinExistence type="inferred from homology"/>
<dbReference type="Proteomes" id="UP000288102">
    <property type="component" value="Unassembled WGS sequence"/>
</dbReference>
<comment type="similarity">
    <text evidence="1">Belongs to the DinB family.</text>
</comment>
<feature type="binding site" evidence="3">
    <location>
        <position position="49"/>
    </location>
    <ligand>
        <name>a divalent metal cation</name>
        <dbReference type="ChEBI" id="CHEBI:60240"/>
    </ligand>
</feature>
<dbReference type="OrthoDB" id="9811413at2"/>
<protein>
    <submittedName>
        <fullName evidence="4">DUF664 domain-containing protein</fullName>
    </submittedName>
</protein>
<accession>A0A434A798</accession>
<dbReference type="SUPFAM" id="SSF109854">
    <property type="entry name" value="DinB/YfiT-like putative metalloenzymes"/>
    <property type="match status" value="1"/>
</dbReference>
<keyword evidence="2 3" id="KW-0479">Metal-binding</keyword>
<keyword evidence="5" id="KW-1185">Reference proteome</keyword>
<dbReference type="RefSeq" id="WP_127338855.1">
    <property type="nucleotide sequence ID" value="NZ_QWDM01000007.1"/>
</dbReference>
<comment type="caution">
    <text evidence="4">The sequence shown here is derived from an EMBL/GenBank/DDBJ whole genome shotgun (WGS) entry which is preliminary data.</text>
</comment>
<evidence type="ECO:0000256" key="1">
    <source>
        <dbReference type="ARBA" id="ARBA00008635"/>
    </source>
</evidence>
<reference evidence="5" key="1">
    <citation type="journal article" date="2019" name="Syst. Appl. Microbiol.">
        <title>Flavobacterium circumlabens sp. nov. and Flavobacterium cupreum sp. nov., two psychrotrophic species isolated from Antarctic environmental samples.</title>
        <authorList>
            <person name="Kralova S."/>
            <person name="Busse H.-J."/>
            <person name="Svec P."/>
            <person name="Maslanova I."/>
            <person name="Stankova E."/>
            <person name="Bartak M."/>
            <person name="Sedlacek I."/>
        </authorList>
    </citation>
    <scope>NUCLEOTIDE SEQUENCE [LARGE SCALE GENOMIC DNA]</scope>
    <source>
        <strain evidence="5">CCM 8825</strain>
    </source>
</reference>
<dbReference type="PANTHER" id="PTHR37302:SF3">
    <property type="entry name" value="DAMAGE-INDUCIBLE PROTEIN DINB"/>
    <property type="match status" value="1"/>
</dbReference>
<evidence type="ECO:0000313" key="5">
    <source>
        <dbReference type="Proteomes" id="UP000288102"/>
    </source>
</evidence>
<dbReference type="AlphaFoldDB" id="A0A434A798"/>
<dbReference type="EMBL" id="QWDM01000007">
    <property type="protein sequence ID" value="RUT70174.1"/>
    <property type="molecule type" value="Genomic_DNA"/>
</dbReference>
<dbReference type="Pfam" id="PF05163">
    <property type="entry name" value="DinB"/>
    <property type="match status" value="1"/>
</dbReference>
<organism evidence="4 5">
    <name type="scientific">Flavobacterium cupreum</name>
    <dbReference type="NCBI Taxonomy" id="2133766"/>
    <lineage>
        <taxon>Bacteria</taxon>
        <taxon>Pseudomonadati</taxon>
        <taxon>Bacteroidota</taxon>
        <taxon>Flavobacteriia</taxon>
        <taxon>Flavobacteriales</taxon>
        <taxon>Flavobacteriaceae</taxon>
        <taxon>Flavobacterium</taxon>
    </lineage>
</organism>
<feature type="binding site" evidence="3">
    <location>
        <position position="136"/>
    </location>
    <ligand>
        <name>a divalent metal cation</name>
        <dbReference type="ChEBI" id="CHEBI:60240"/>
    </ligand>
</feature>
<sequence length="174" mass="20023">MNTNYFKILADYTIWADTIVIGWLNQLNEEQWNQSRTSSFSSIKQTALHIASAEKVWIDFWNNEPTPVFLAAHFTGTTKELTTIWEEASAGMKKIIEECPEEEYTRDVIFSYPRGGNGKMEFWQTVSHIVNHSTYHRGQLVTLLRQAGFTNLSSIDLATYFILNQGEKSMVKTD</sequence>
<dbReference type="InterPro" id="IPR007837">
    <property type="entry name" value="DinB"/>
</dbReference>
<evidence type="ECO:0000313" key="4">
    <source>
        <dbReference type="EMBL" id="RUT70174.1"/>
    </source>
</evidence>
<feature type="binding site" evidence="3">
    <location>
        <position position="132"/>
    </location>
    <ligand>
        <name>a divalent metal cation</name>
        <dbReference type="ChEBI" id="CHEBI:60240"/>
    </ligand>
</feature>
<evidence type="ECO:0000256" key="2">
    <source>
        <dbReference type="ARBA" id="ARBA00022723"/>
    </source>
</evidence>
<evidence type="ECO:0000256" key="3">
    <source>
        <dbReference type="PIRSR" id="PIRSR607837-1"/>
    </source>
</evidence>
<dbReference type="Gene3D" id="1.20.120.450">
    <property type="entry name" value="dinb family like domain"/>
    <property type="match status" value="1"/>
</dbReference>
<dbReference type="PANTHER" id="PTHR37302">
    <property type="entry name" value="SLR1116 PROTEIN"/>
    <property type="match status" value="1"/>
</dbReference>
<name>A0A434A798_9FLAO</name>